<keyword evidence="3" id="KW-1185">Reference proteome</keyword>
<feature type="compositionally biased region" description="Low complexity" evidence="1">
    <location>
        <begin position="390"/>
        <end position="416"/>
    </location>
</feature>
<dbReference type="InterPro" id="IPR004158">
    <property type="entry name" value="DUF247_pln"/>
</dbReference>
<evidence type="ECO:0000313" key="3">
    <source>
        <dbReference type="Proteomes" id="UP000737018"/>
    </source>
</evidence>
<dbReference type="Pfam" id="PF03140">
    <property type="entry name" value="DUF247"/>
    <property type="match status" value="2"/>
</dbReference>
<accession>A0A8J4VNR7</accession>
<sequence>MVPTSTTADSLTNDISEELIIDIPPQESEPVPKLTAERCIYRVPQILRQVNIGAYTPKVISIGPFHHGKEELRDMEMLKLIYYKEFCQRTETKQQDIGRVVANRELEILHCYELSIGFNSEDFMKMVEVDSIFIIEHFFRATAEGENENNNMGRADDTFFNLACKYCWKYLFSHEKQKLPEKEVKHFTDLIRYIYYPSKPETICKEPVSYVYSATKLYETGVRFEKIEEVSFDKIKFKKWEPLGKCQCFSWLLIFLPCLKYFPCMEPMQSLLYLPSFVANNRTEDLFRNIMALEQYHYPSEAYLCNYMVLLDHLINTSEDVELLVDKGIIVNALGSYQEIANMVNRIALEIVEENSCYSDVAKKLRNHYQNGCNRNIGYLKTNETTPRQSSHVTLTASSASSHHSSASSLPSRRTSTTATQIAGAEGFRRSSRRALCFLLWGCAVLCLPKPPPHHTPELSSTEFAGAVRRAWKQTRAAVNHDPKRLLQKLLQLKVYLLLEMYRYLTQDSGPNVATVQLVVILLVQKL</sequence>
<reference evidence="2" key="1">
    <citation type="submission" date="2020-03" db="EMBL/GenBank/DDBJ databases">
        <title>Castanea mollissima Vanexum genome sequencing.</title>
        <authorList>
            <person name="Staton M."/>
        </authorList>
    </citation>
    <scope>NUCLEOTIDE SEQUENCE</scope>
    <source>
        <tissue evidence="2">Leaf</tissue>
    </source>
</reference>
<dbReference type="EMBL" id="JRKL02003086">
    <property type="protein sequence ID" value="KAF3956459.1"/>
    <property type="molecule type" value="Genomic_DNA"/>
</dbReference>
<name>A0A8J4VNR7_9ROSI</name>
<feature type="region of interest" description="Disordered" evidence="1">
    <location>
        <begin position="384"/>
        <end position="416"/>
    </location>
</feature>
<organism evidence="2 3">
    <name type="scientific">Castanea mollissima</name>
    <name type="common">Chinese chestnut</name>
    <dbReference type="NCBI Taxonomy" id="60419"/>
    <lineage>
        <taxon>Eukaryota</taxon>
        <taxon>Viridiplantae</taxon>
        <taxon>Streptophyta</taxon>
        <taxon>Embryophyta</taxon>
        <taxon>Tracheophyta</taxon>
        <taxon>Spermatophyta</taxon>
        <taxon>Magnoliopsida</taxon>
        <taxon>eudicotyledons</taxon>
        <taxon>Gunneridae</taxon>
        <taxon>Pentapetalae</taxon>
        <taxon>rosids</taxon>
        <taxon>fabids</taxon>
        <taxon>Fagales</taxon>
        <taxon>Fagaceae</taxon>
        <taxon>Castanea</taxon>
    </lineage>
</organism>
<evidence type="ECO:0000256" key="1">
    <source>
        <dbReference type="SAM" id="MobiDB-lite"/>
    </source>
</evidence>
<proteinExistence type="predicted"/>
<dbReference type="PANTHER" id="PTHR31170:SF9">
    <property type="entry name" value="PROTEIN, PUTATIVE (DUF247)-RELATED"/>
    <property type="match status" value="1"/>
</dbReference>
<dbReference type="OrthoDB" id="591587at2759"/>
<evidence type="ECO:0000313" key="2">
    <source>
        <dbReference type="EMBL" id="KAF3956459.1"/>
    </source>
</evidence>
<comment type="caution">
    <text evidence="2">The sequence shown here is derived from an EMBL/GenBank/DDBJ whole genome shotgun (WGS) entry which is preliminary data.</text>
</comment>
<dbReference type="Proteomes" id="UP000737018">
    <property type="component" value="Unassembled WGS sequence"/>
</dbReference>
<protein>
    <submittedName>
        <fullName evidence="2">Uncharacterized protein</fullName>
    </submittedName>
</protein>
<dbReference type="AlphaFoldDB" id="A0A8J4VNR7"/>
<dbReference type="PANTHER" id="PTHR31170">
    <property type="entry name" value="BNAC04G53230D PROTEIN"/>
    <property type="match status" value="1"/>
</dbReference>
<gene>
    <name evidence="2" type="ORF">CMV_018406</name>
</gene>